<sequence>MSRPLVISDCDEVLLHMLAHFRDYLSEEHAVDFAWEGGGFKDAMRRRGEENPLPEEEMWKLLNLFFDTEMHRQTPIPGAVAAMAELGRDADVVILTNLQDHRAELRAAQLADHGIHARVFTNQGPKGPALKRIIEEFGATRVAFIDDIAVHHASVAQDANHVVRLHLVGEPQVAPHVPCAFVAGDAHARIDNWAEALPWLLEKLHQEES</sequence>
<dbReference type="InterPro" id="IPR023214">
    <property type="entry name" value="HAD_sf"/>
</dbReference>
<reference evidence="1" key="1">
    <citation type="submission" date="2023-03" db="EMBL/GenBank/DDBJ databases">
        <title>Andean soil-derived lignocellulolytic bacterial consortium as a source of novel taxa and putative plastic-active enzymes.</title>
        <authorList>
            <person name="Diaz-Garcia L."/>
            <person name="Chuvochina M."/>
            <person name="Feuerriegel G."/>
            <person name="Bunk B."/>
            <person name="Sproer C."/>
            <person name="Streit W.R."/>
            <person name="Rodriguez L.M."/>
            <person name="Overmann J."/>
            <person name="Jimenez D.J."/>
        </authorList>
    </citation>
    <scope>NUCLEOTIDE SEQUENCE</scope>
    <source>
        <strain evidence="1">MAG 26</strain>
    </source>
</reference>
<keyword evidence="1" id="KW-0378">Hydrolase</keyword>
<gene>
    <name evidence="1" type="ORF">P0Y56_11225</name>
</gene>
<proteinExistence type="predicted"/>
<name>A0AAJ5X0Y3_9SPHN</name>
<dbReference type="Gene3D" id="3.40.50.1000">
    <property type="entry name" value="HAD superfamily/HAD-like"/>
    <property type="match status" value="1"/>
</dbReference>
<dbReference type="Proteomes" id="UP001218362">
    <property type="component" value="Chromosome"/>
</dbReference>
<dbReference type="AlphaFoldDB" id="A0AAJ5X0Y3"/>
<evidence type="ECO:0000313" key="2">
    <source>
        <dbReference type="Proteomes" id="UP001218362"/>
    </source>
</evidence>
<dbReference type="EMBL" id="CP119316">
    <property type="protein sequence ID" value="WEK45600.1"/>
    <property type="molecule type" value="Genomic_DNA"/>
</dbReference>
<dbReference type="InterPro" id="IPR036412">
    <property type="entry name" value="HAD-like_sf"/>
</dbReference>
<evidence type="ECO:0000313" key="1">
    <source>
        <dbReference type="EMBL" id="WEK45600.1"/>
    </source>
</evidence>
<dbReference type="GO" id="GO:0016787">
    <property type="term" value="F:hydrolase activity"/>
    <property type="evidence" value="ECO:0007669"/>
    <property type="project" value="UniProtKB-KW"/>
</dbReference>
<dbReference type="KEGG" id="acob:P0Y56_11225"/>
<protein>
    <submittedName>
        <fullName evidence="1">HAD family hydrolase</fullName>
    </submittedName>
</protein>
<accession>A0AAJ5X0Y3</accession>
<dbReference type="SUPFAM" id="SSF56784">
    <property type="entry name" value="HAD-like"/>
    <property type="match status" value="1"/>
</dbReference>
<organism evidence="1 2">
    <name type="scientific">Candidatus Andeanibacterium colombiense</name>
    <dbReference type="NCBI Taxonomy" id="3121345"/>
    <lineage>
        <taxon>Bacteria</taxon>
        <taxon>Pseudomonadati</taxon>
        <taxon>Pseudomonadota</taxon>
        <taxon>Alphaproteobacteria</taxon>
        <taxon>Sphingomonadales</taxon>
        <taxon>Sphingomonadaceae</taxon>
        <taxon>Candidatus Andeanibacterium</taxon>
    </lineage>
</organism>